<reference evidence="2" key="1">
    <citation type="submission" date="2021-08" db="EMBL/GenBank/DDBJ databases">
        <title>WGS assembly of Ceratopteris richardii.</title>
        <authorList>
            <person name="Marchant D.B."/>
            <person name="Chen G."/>
            <person name="Jenkins J."/>
            <person name="Shu S."/>
            <person name="Leebens-Mack J."/>
            <person name="Grimwood J."/>
            <person name="Schmutz J."/>
            <person name="Soltis P."/>
            <person name="Soltis D."/>
            <person name="Chen Z.-H."/>
        </authorList>
    </citation>
    <scope>NUCLEOTIDE SEQUENCE</scope>
    <source>
        <strain evidence="2">Whitten #5841</strain>
        <tissue evidence="2">Leaf</tissue>
    </source>
</reference>
<proteinExistence type="predicted"/>
<feature type="region of interest" description="Disordered" evidence="1">
    <location>
        <begin position="96"/>
        <end position="119"/>
    </location>
</feature>
<evidence type="ECO:0000313" key="2">
    <source>
        <dbReference type="EMBL" id="KAH7444773.1"/>
    </source>
</evidence>
<dbReference type="AlphaFoldDB" id="A0A8T2VGD2"/>
<sequence length="119" mass="12917">MLMWESALLGLEPGRVAPRNPFSSSSRGADTLAWITGDGYEDSGEESSTRHPGMNVNSLDRGNHSSPERGNSPTRIDTSRGYANTLVNVLCENRKARHEQHPSTQNYCCGGRKTATGVP</sequence>
<organism evidence="2 3">
    <name type="scientific">Ceratopteris richardii</name>
    <name type="common">Triangle waterfern</name>
    <dbReference type="NCBI Taxonomy" id="49495"/>
    <lineage>
        <taxon>Eukaryota</taxon>
        <taxon>Viridiplantae</taxon>
        <taxon>Streptophyta</taxon>
        <taxon>Embryophyta</taxon>
        <taxon>Tracheophyta</taxon>
        <taxon>Polypodiopsida</taxon>
        <taxon>Polypodiidae</taxon>
        <taxon>Polypodiales</taxon>
        <taxon>Pteridineae</taxon>
        <taxon>Pteridaceae</taxon>
        <taxon>Parkerioideae</taxon>
        <taxon>Ceratopteris</taxon>
    </lineage>
</organism>
<gene>
    <name evidence="2" type="ORF">KP509_02G090700</name>
</gene>
<evidence type="ECO:0000256" key="1">
    <source>
        <dbReference type="SAM" id="MobiDB-lite"/>
    </source>
</evidence>
<comment type="caution">
    <text evidence="2">The sequence shown here is derived from an EMBL/GenBank/DDBJ whole genome shotgun (WGS) entry which is preliminary data.</text>
</comment>
<feature type="compositionally biased region" description="Polar residues" evidence="1">
    <location>
        <begin position="68"/>
        <end position="82"/>
    </location>
</feature>
<dbReference type="EMBL" id="CM035407">
    <property type="protein sequence ID" value="KAH7444773.1"/>
    <property type="molecule type" value="Genomic_DNA"/>
</dbReference>
<accession>A0A8T2VGD2</accession>
<name>A0A8T2VGD2_CERRI</name>
<protein>
    <submittedName>
        <fullName evidence="2">Uncharacterized protein</fullName>
    </submittedName>
</protein>
<evidence type="ECO:0000313" key="3">
    <source>
        <dbReference type="Proteomes" id="UP000825935"/>
    </source>
</evidence>
<keyword evidence="3" id="KW-1185">Reference proteome</keyword>
<feature type="region of interest" description="Disordered" evidence="1">
    <location>
        <begin position="13"/>
        <end position="82"/>
    </location>
</feature>
<dbReference type="Proteomes" id="UP000825935">
    <property type="component" value="Chromosome 2"/>
</dbReference>
<dbReference type="OrthoDB" id="1662444at2759"/>